<comment type="caution">
    <text evidence="1">The sequence shown here is derived from an EMBL/GenBank/DDBJ whole genome shotgun (WGS) entry which is preliminary data.</text>
</comment>
<dbReference type="AlphaFoldDB" id="A0A9D1INN8"/>
<sequence>MKEKDEREKLKNLIKETIDECDRKEGIRKLNQRMYSNREKMKKLYRDMRLYHEYSCLIN</sequence>
<dbReference type="EMBL" id="DVMT01000048">
    <property type="protein sequence ID" value="HIU40592.1"/>
    <property type="molecule type" value="Genomic_DNA"/>
</dbReference>
<gene>
    <name evidence="1" type="ORF">IAB68_04765</name>
</gene>
<proteinExistence type="predicted"/>
<evidence type="ECO:0000313" key="2">
    <source>
        <dbReference type="Proteomes" id="UP000824074"/>
    </source>
</evidence>
<evidence type="ECO:0000313" key="1">
    <source>
        <dbReference type="EMBL" id="HIU40592.1"/>
    </source>
</evidence>
<reference evidence="1" key="2">
    <citation type="journal article" date="2021" name="PeerJ">
        <title>Extensive microbial diversity within the chicken gut microbiome revealed by metagenomics and culture.</title>
        <authorList>
            <person name="Gilroy R."/>
            <person name="Ravi A."/>
            <person name="Getino M."/>
            <person name="Pursley I."/>
            <person name="Horton D.L."/>
            <person name="Alikhan N.F."/>
            <person name="Baker D."/>
            <person name="Gharbi K."/>
            <person name="Hall N."/>
            <person name="Watson M."/>
            <person name="Adriaenssens E.M."/>
            <person name="Foster-Nyarko E."/>
            <person name="Jarju S."/>
            <person name="Secka A."/>
            <person name="Antonio M."/>
            <person name="Oren A."/>
            <person name="Chaudhuri R.R."/>
            <person name="La Ragione R."/>
            <person name="Hildebrand F."/>
            <person name="Pallen M.J."/>
        </authorList>
    </citation>
    <scope>NUCLEOTIDE SEQUENCE</scope>
    <source>
        <strain evidence="1">CHK193-30670</strain>
    </source>
</reference>
<protein>
    <submittedName>
        <fullName evidence="1">Uncharacterized protein</fullName>
    </submittedName>
</protein>
<name>A0A9D1INN8_9FIRM</name>
<accession>A0A9D1INN8</accession>
<dbReference type="Proteomes" id="UP000824074">
    <property type="component" value="Unassembled WGS sequence"/>
</dbReference>
<organism evidence="1 2">
    <name type="scientific">Candidatus Aphodocola excrementigallinarum</name>
    <dbReference type="NCBI Taxonomy" id="2840670"/>
    <lineage>
        <taxon>Bacteria</taxon>
        <taxon>Bacillati</taxon>
        <taxon>Bacillota</taxon>
        <taxon>Bacilli</taxon>
        <taxon>Candidatus Aphodocola</taxon>
    </lineage>
</organism>
<reference evidence="1" key="1">
    <citation type="submission" date="2020-10" db="EMBL/GenBank/DDBJ databases">
        <authorList>
            <person name="Gilroy R."/>
        </authorList>
    </citation>
    <scope>NUCLEOTIDE SEQUENCE</scope>
    <source>
        <strain evidence="1">CHK193-30670</strain>
    </source>
</reference>